<name>A0A8J7F757_9GAMM</name>
<protein>
    <submittedName>
        <fullName evidence="1">Uncharacterized protein</fullName>
    </submittedName>
</protein>
<dbReference type="Proteomes" id="UP000640333">
    <property type="component" value="Unassembled WGS sequence"/>
</dbReference>
<dbReference type="RefSeq" id="WP_193951884.1">
    <property type="nucleotide sequence ID" value="NZ_JADEYS010000002.1"/>
</dbReference>
<comment type="caution">
    <text evidence="1">The sequence shown here is derived from an EMBL/GenBank/DDBJ whole genome shotgun (WGS) entry which is preliminary data.</text>
</comment>
<evidence type="ECO:0000313" key="2">
    <source>
        <dbReference type="Proteomes" id="UP000640333"/>
    </source>
</evidence>
<sequence length="115" mass="13133">MIITHATVKETSLSRQSLLAVFGMHTQRWRDGQRIKVFVLASDQPLHRKFATEVLGTYPYQLDRIWQRLVYSGTGRAPHICTSEDDMRMKVRNTPGAIGYVGSVMEEDTHVITVE</sequence>
<evidence type="ECO:0000313" key="1">
    <source>
        <dbReference type="EMBL" id="MBE9396340.1"/>
    </source>
</evidence>
<reference evidence="1" key="1">
    <citation type="submission" date="2020-10" db="EMBL/GenBank/DDBJ databases">
        <title>Bacterium isolated from coastal waters sediment.</title>
        <authorList>
            <person name="Chen R.-J."/>
            <person name="Lu D.-C."/>
            <person name="Zhu K.-L."/>
            <person name="Du Z.-J."/>
        </authorList>
    </citation>
    <scope>NUCLEOTIDE SEQUENCE</scope>
    <source>
        <strain evidence="1">N1Y112</strain>
    </source>
</reference>
<keyword evidence="2" id="KW-1185">Reference proteome</keyword>
<organism evidence="1 2">
    <name type="scientific">Pontibacterium sinense</name>
    <dbReference type="NCBI Taxonomy" id="2781979"/>
    <lineage>
        <taxon>Bacteria</taxon>
        <taxon>Pseudomonadati</taxon>
        <taxon>Pseudomonadota</taxon>
        <taxon>Gammaproteobacteria</taxon>
        <taxon>Oceanospirillales</taxon>
        <taxon>Oceanospirillaceae</taxon>
        <taxon>Pontibacterium</taxon>
    </lineage>
</organism>
<gene>
    <name evidence="1" type="ORF">IOQ59_03600</name>
</gene>
<proteinExistence type="predicted"/>
<dbReference type="Gene3D" id="3.40.190.10">
    <property type="entry name" value="Periplasmic binding protein-like II"/>
    <property type="match status" value="1"/>
</dbReference>
<dbReference type="EMBL" id="JADEYS010000002">
    <property type="protein sequence ID" value="MBE9396340.1"/>
    <property type="molecule type" value="Genomic_DNA"/>
</dbReference>
<dbReference type="AlphaFoldDB" id="A0A8J7F757"/>
<dbReference type="SUPFAM" id="SSF53850">
    <property type="entry name" value="Periplasmic binding protein-like II"/>
    <property type="match status" value="1"/>
</dbReference>
<accession>A0A8J7F757</accession>